<evidence type="ECO:0000313" key="11">
    <source>
        <dbReference type="Proteomes" id="UP000001208"/>
    </source>
</evidence>
<protein>
    <recommendedName>
        <fullName evidence="1">non-specific serine/threonine protein kinase</fullName>
        <ecNumber evidence="1">2.7.11.1</ecNumber>
    </recommendedName>
</protein>
<name>B3QSF7_CHLT3</name>
<dbReference type="GO" id="GO:0016787">
    <property type="term" value="F:hydrolase activity"/>
    <property type="evidence" value="ECO:0007669"/>
    <property type="project" value="UniProtKB-KW"/>
</dbReference>
<organism evidence="10 11">
    <name type="scientific">Chloroherpeton thalassium (strain ATCC 35110 / GB-78)</name>
    <dbReference type="NCBI Taxonomy" id="517418"/>
    <lineage>
        <taxon>Bacteria</taxon>
        <taxon>Pseudomonadati</taxon>
        <taxon>Chlorobiota</taxon>
        <taxon>Chlorobiia</taxon>
        <taxon>Chlorobiales</taxon>
        <taxon>Chloroherpetonaceae</taxon>
        <taxon>Chloroherpeton</taxon>
    </lineage>
</organism>
<dbReference type="eggNOG" id="COG0467">
    <property type="taxonomic scope" value="Bacteria"/>
</dbReference>
<dbReference type="PIRSF" id="PIRSF039117">
    <property type="entry name" value="KaiC"/>
    <property type="match status" value="1"/>
</dbReference>
<evidence type="ECO:0000256" key="5">
    <source>
        <dbReference type="ARBA" id="ARBA00022777"/>
    </source>
</evidence>
<proteinExistence type="predicted"/>
<dbReference type="InterPro" id="IPR051347">
    <property type="entry name" value="Circadian_clock_KaiC-rel"/>
</dbReference>
<dbReference type="EMBL" id="CP001100">
    <property type="protein sequence ID" value="ACF12548.1"/>
    <property type="molecule type" value="Genomic_DNA"/>
</dbReference>
<keyword evidence="2" id="KW-0597">Phosphoprotein</keyword>
<keyword evidence="11" id="KW-1185">Reference proteome</keyword>
<evidence type="ECO:0000259" key="9">
    <source>
        <dbReference type="PROSITE" id="PS51146"/>
    </source>
</evidence>
<dbReference type="InterPro" id="IPR010624">
    <property type="entry name" value="KaiC_dom"/>
</dbReference>
<dbReference type="SUPFAM" id="SSF52540">
    <property type="entry name" value="P-loop containing nucleoside triphosphate hydrolases"/>
    <property type="match status" value="2"/>
</dbReference>
<dbReference type="STRING" id="517418.Ctha_0077"/>
<dbReference type="EC" id="2.7.11.1" evidence="1"/>
<dbReference type="RefSeq" id="WP_012498632.1">
    <property type="nucleotide sequence ID" value="NC_011026.1"/>
</dbReference>
<keyword evidence="6" id="KW-0378">Hydrolase</keyword>
<dbReference type="KEGG" id="cts:Ctha_0077"/>
<dbReference type="OrthoDB" id="9783783at2"/>
<dbReference type="Pfam" id="PF06745">
    <property type="entry name" value="ATPase"/>
    <property type="match status" value="2"/>
</dbReference>
<evidence type="ECO:0000313" key="10">
    <source>
        <dbReference type="EMBL" id="ACF12548.1"/>
    </source>
</evidence>
<dbReference type="InterPro" id="IPR030665">
    <property type="entry name" value="KaiC"/>
</dbReference>
<dbReference type="PROSITE" id="PS51146">
    <property type="entry name" value="KAIC"/>
    <property type="match status" value="2"/>
</dbReference>
<keyword evidence="4" id="KW-0677">Repeat</keyword>
<dbReference type="GO" id="GO:0004674">
    <property type="term" value="F:protein serine/threonine kinase activity"/>
    <property type="evidence" value="ECO:0007669"/>
    <property type="project" value="UniProtKB-EC"/>
</dbReference>
<evidence type="ECO:0000256" key="1">
    <source>
        <dbReference type="ARBA" id="ARBA00012513"/>
    </source>
</evidence>
<gene>
    <name evidence="10" type="ordered locus">Ctha_0077</name>
</gene>
<evidence type="ECO:0000256" key="8">
    <source>
        <dbReference type="SAM" id="MobiDB-lite"/>
    </source>
</evidence>
<evidence type="ECO:0000256" key="6">
    <source>
        <dbReference type="ARBA" id="ARBA00022801"/>
    </source>
</evidence>
<evidence type="ECO:0000256" key="2">
    <source>
        <dbReference type="ARBA" id="ARBA00022553"/>
    </source>
</evidence>
<sequence length="574" mass="64910">MNEQHNPMSNVEKMKAGLPKCPTGIKGLDEVLFGGIPKGRSTMVLGNAGCGKTLLAMEFLVQGIQQFGAHGLFVSFEEKKEDLLEDMQSFGWNLEAAEQSGALLIKHLDLGDSEFLESGEYDLGGLFVRLEFAIDKIGAKRVVLDTVETLFTTYKNVGALRTEFRRLIRWLKSKGVTVIITGETDSYGKTRHGIEAFVSDCVVQLDNRIQNQVPTRRLRVLKYRGSFHGTNEYPFIISEQGLSLLPITSVGLNYDVATDFVPSGLSSLDELLGGRGFYRGSSVLLTGAAGTGKSSLASQFAQAACGRGEKCLYLNMEESVWQIVRNMRSIGVELEPFIEKGLLLFEPTRSTMCGLEYHLVKLIKLLETYEPQHLIIDPVSSFLAVGESIEVKSMMSRLIDYLKMRHITTIMTNLSDTNAQNEITQMDISSLMDTWMTVQMVRNQNEQNRLIYIIKSRGMGHSNQMREFLITSEGIHLMEVYRGQEGVRLGTARTLQEARDSMEDALMKDERELILLQMARKRKILDAQIESLRSEYEYFENELKHQLHVAEMRKTQHTQTKEKIEEMRGYKRGY</sequence>
<accession>B3QSF7</accession>
<feature type="coiled-coil region" evidence="7">
    <location>
        <begin position="492"/>
        <end position="542"/>
    </location>
</feature>
<evidence type="ECO:0000256" key="4">
    <source>
        <dbReference type="ARBA" id="ARBA00022737"/>
    </source>
</evidence>
<keyword evidence="5" id="KW-0418">Kinase</keyword>
<feature type="region of interest" description="Disordered" evidence="8">
    <location>
        <begin position="553"/>
        <end position="574"/>
    </location>
</feature>
<dbReference type="SMART" id="SM00382">
    <property type="entry name" value="AAA"/>
    <property type="match status" value="2"/>
</dbReference>
<feature type="domain" description="KaiC" evidence="9">
    <location>
        <begin position="259"/>
        <end position="491"/>
    </location>
</feature>
<keyword evidence="7" id="KW-0175">Coiled coil</keyword>
<dbReference type="PANTHER" id="PTHR42926">
    <property type="match status" value="1"/>
</dbReference>
<dbReference type="InterPro" id="IPR003593">
    <property type="entry name" value="AAA+_ATPase"/>
</dbReference>
<dbReference type="HOGENOM" id="CLU_023669_4_1_10"/>
<keyword evidence="3 10" id="KW-0808">Transferase</keyword>
<dbReference type="Proteomes" id="UP000001208">
    <property type="component" value="Chromosome"/>
</dbReference>
<dbReference type="NCBIfam" id="NF006799">
    <property type="entry name" value="PRK09302.1"/>
    <property type="match status" value="1"/>
</dbReference>
<feature type="domain" description="KaiC" evidence="9">
    <location>
        <begin position="19"/>
        <end position="258"/>
    </location>
</feature>
<dbReference type="Gene3D" id="3.40.50.300">
    <property type="entry name" value="P-loop containing nucleotide triphosphate hydrolases"/>
    <property type="match status" value="2"/>
</dbReference>
<dbReference type="GO" id="GO:0005524">
    <property type="term" value="F:ATP binding"/>
    <property type="evidence" value="ECO:0007669"/>
    <property type="project" value="InterPro"/>
</dbReference>
<reference evidence="10 11" key="1">
    <citation type="submission" date="2008-06" db="EMBL/GenBank/DDBJ databases">
        <title>Complete sequence of Chloroherpeton thalassium ATCC 35110.</title>
        <authorList>
            <consortium name="US DOE Joint Genome Institute"/>
            <person name="Lucas S."/>
            <person name="Copeland A."/>
            <person name="Lapidus A."/>
            <person name="Glavina del Rio T."/>
            <person name="Dalin E."/>
            <person name="Tice H."/>
            <person name="Bruce D."/>
            <person name="Goodwin L."/>
            <person name="Pitluck S."/>
            <person name="Schmutz J."/>
            <person name="Larimer F."/>
            <person name="Land M."/>
            <person name="Hauser L."/>
            <person name="Kyrpides N."/>
            <person name="Mikhailova N."/>
            <person name="Liu Z."/>
            <person name="Li T."/>
            <person name="Zhao F."/>
            <person name="Overmann J."/>
            <person name="Bryant D.A."/>
            <person name="Richardson P."/>
        </authorList>
    </citation>
    <scope>NUCLEOTIDE SEQUENCE [LARGE SCALE GENOMIC DNA]</scope>
    <source>
        <strain evidence="11">ATCC 35110 / GB-78</strain>
    </source>
</reference>
<dbReference type="PANTHER" id="PTHR42926:SF1">
    <property type="entry name" value="CIRCADIAN CLOCK OSCILLATOR PROTEIN KAIC 1"/>
    <property type="match status" value="1"/>
</dbReference>
<dbReference type="AlphaFoldDB" id="B3QSF7"/>
<dbReference type="InterPro" id="IPR027417">
    <property type="entry name" value="P-loop_NTPase"/>
</dbReference>
<dbReference type="InterPro" id="IPR014774">
    <property type="entry name" value="KaiC-like_dom"/>
</dbReference>
<evidence type="ECO:0000256" key="3">
    <source>
        <dbReference type="ARBA" id="ARBA00022679"/>
    </source>
</evidence>
<evidence type="ECO:0000256" key="7">
    <source>
        <dbReference type="SAM" id="Coils"/>
    </source>
</evidence>